<dbReference type="EMBL" id="CP073249">
    <property type="protein sequence ID" value="QUF06532.1"/>
    <property type="molecule type" value="Genomic_DNA"/>
</dbReference>
<protein>
    <submittedName>
        <fullName evidence="1">Uncharacterized protein</fullName>
    </submittedName>
</protein>
<gene>
    <name evidence="1" type="ORF">KCV87_11020</name>
</gene>
<name>A0AA45LAR6_9PSEU</name>
<dbReference type="AlphaFoldDB" id="A0AA45LAR6"/>
<dbReference type="Proteomes" id="UP000677152">
    <property type="component" value="Chromosome"/>
</dbReference>
<reference evidence="1" key="1">
    <citation type="submission" date="2021-04" db="EMBL/GenBank/DDBJ databases">
        <title>Genomic sequence of Actinosynnema pretiosum subsp. pretiosum ATCC 31280 (C-14919).</title>
        <authorList>
            <person name="Bai L."/>
            <person name="Wang X."/>
            <person name="Xiao Y."/>
        </authorList>
    </citation>
    <scope>NUCLEOTIDE SEQUENCE</scope>
    <source>
        <strain evidence="1">ATCC 31280</strain>
    </source>
</reference>
<organism evidence="1 2">
    <name type="scientific">Actinosynnema pretiosum subsp. pretiosum</name>
    <dbReference type="NCBI Taxonomy" id="103721"/>
    <lineage>
        <taxon>Bacteria</taxon>
        <taxon>Bacillati</taxon>
        <taxon>Actinomycetota</taxon>
        <taxon>Actinomycetes</taxon>
        <taxon>Pseudonocardiales</taxon>
        <taxon>Pseudonocardiaceae</taxon>
        <taxon>Actinosynnema</taxon>
    </lineage>
</organism>
<evidence type="ECO:0000313" key="1">
    <source>
        <dbReference type="EMBL" id="QUF06532.1"/>
    </source>
</evidence>
<proteinExistence type="predicted"/>
<sequence length="308" mass="34983">MADGARGALALARMARTFTQDRLLDSAGFIGEALLRGHRLDLPRLEELHRSRLLVPLYRVVPGGPEEGRRVDVLPDGHLDRRREMRAAVREGRLRDCADELEDQPHERPGGERGPWWNGFLYSSWQLLDLHEVEREHRTWRAGVDRTPRLLHLRRRRALVLCALAARYLPGVLGMEAVDAPGESAELAQLLAAAPVRPHDLRQFAEDLLWEARRDPLRRWLPLLRHSDHRAWSELRGEALDCLWLRVAAEVLLRAHEELALRGVVEPLPEVGVDAGAGVGADRWQPLSDRLGARREPLGEVLKRFGLL</sequence>
<accession>A0AA45LAR6</accession>
<evidence type="ECO:0000313" key="2">
    <source>
        <dbReference type="Proteomes" id="UP000677152"/>
    </source>
</evidence>